<keyword evidence="2" id="KW-0067">ATP-binding</keyword>
<evidence type="ECO:0000259" key="4">
    <source>
        <dbReference type="Pfam" id="PF07726"/>
    </source>
</evidence>
<evidence type="ECO:0000313" key="6">
    <source>
        <dbReference type="EMBL" id="TYO98273.1"/>
    </source>
</evidence>
<dbReference type="GO" id="GO:0005524">
    <property type="term" value="F:ATP binding"/>
    <property type="evidence" value="ECO:0007669"/>
    <property type="project" value="UniProtKB-KW"/>
</dbReference>
<sequence>MPESAHARLSRDDDRIAELRQAFRPALEEAGRIVIGQEELFEGLLIGLLCEGHVLIEGAPGLAKTLAARTFARLLDLEFRRIQFTPDLLPSDLTGTPVYHPPSGEFRTRKGPIFTQILLADEINRAPAKVQAALLEAMEERQTTLGDETHPLPRPFMVLATQNPLEHEGTYPLPEAQLDRFFLKLTLGYPPRQAEQAMLDTHAGGAVEPPQPMLGRTILRQAQKAVTDIHLSQQLSAWLLDLIAATRAPADHGLNNLQPLIAHGVSPRGSLCLARAARARAFMRGRSYVVPDDILAMACPVLRHRLIPSYEAEAEGITCDDILRRILAAIDPP</sequence>
<dbReference type="FunFam" id="3.40.50.300:FF:000640">
    <property type="entry name" value="MoxR family ATPase"/>
    <property type="match status" value="1"/>
</dbReference>
<feature type="domain" description="ATPase AAA-3" evidence="4">
    <location>
        <begin position="53"/>
        <end position="183"/>
    </location>
</feature>
<organism evidence="6 7">
    <name type="scientific">Geothermobacter ehrlichii</name>
    <dbReference type="NCBI Taxonomy" id="213224"/>
    <lineage>
        <taxon>Bacteria</taxon>
        <taxon>Pseudomonadati</taxon>
        <taxon>Thermodesulfobacteriota</taxon>
        <taxon>Desulfuromonadia</taxon>
        <taxon>Desulfuromonadales</taxon>
        <taxon>Geothermobacteraceae</taxon>
        <taxon>Geothermobacter</taxon>
    </lineage>
</organism>
<dbReference type="RefSeq" id="WP_148896043.1">
    <property type="nucleotide sequence ID" value="NZ_VNIB01000007.1"/>
</dbReference>
<keyword evidence="7" id="KW-1185">Reference proteome</keyword>
<dbReference type="InterPro" id="IPR041628">
    <property type="entry name" value="ChlI/MoxR_AAA_lid"/>
</dbReference>
<dbReference type="OrthoDB" id="9808397at2"/>
<dbReference type="InterPro" id="IPR050764">
    <property type="entry name" value="CbbQ/NirQ/NorQ/GpvN"/>
</dbReference>
<comment type="similarity">
    <text evidence="3">Belongs to the MoxR family.</text>
</comment>
<dbReference type="Proteomes" id="UP000324159">
    <property type="component" value="Unassembled WGS sequence"/>
</dbReference>
<dbReference type="PANTHER" id="PTHR42759">
    <property type="entry name" value="MOXR FAMILY PROTEIN"/>
    <property type="match status" value="1"/>
</dbReference>
<dbReference type="Gene3D" id="1.10.8.80">
    <property type="entry name" value="Magnesium chelatase subunit I, C-Terminal domain"/>
    <property type="match status" value="1"/>
</dbReference>
<dbReference type="PANTHER" id="PTHR42759:SF1">
    <property type="entry name" value="MAGNESIUM-CHELATASE SUBUNIT CHLD"/>
    <property type="match status" value="1"/>
</dbReference>
<proteinExistence type="inferred from homology"/>
<keyword evidence="1" id="KW-0547">Nucleotide-binding</keyword>
<dbReference type="EMBL" id="VNIB01000007">
    <property type="protein sequence ID" value="TYO98273.1"/>
    <property type="molecule type" value="Genomic_DNA"/>
</dbReference>
<dbReference type="GO" id="GO:0016887">
    <property type="term" value="F:ATP hydrolysis activity"/>
    <property type="evidence" value="ECO:0007669"/>
    <property type="project" value="InterPro"/>
</dbReference>
<name>A0A5D3WL82_9BACT</name>
<dbReference type="InterPro" id="IPR027417">
    <property type="entry name" value="P-loop_NTPase"/>
</dbReference>
<feature type="domain" description="ChlI/MoxR AAA lid" evidence="5">
    <location>
        <begin position="258"/>
        <end position="326"/>
    </location>
</feature>
<evidence type="ECO:0000256" key="2">
    <source>
        <dbReference type="ARBA" id="ARBA00022840"/>
    </source>
</evidence>
<protein>
    <submittedName>
        <fullName evidence="6">MoxR-like ATPase</fullName>
    </submittedName>
</protein>
<gene>
    <name evidence="6" type="ORF">EDC39_10768</name>
</gene>
<dbReference type="Pfam" id="PF17863">
    <property type="entry name" value="AAA_lid_2"/>
    <property type="match status" value="1"/>
</dbReference>
<comment type="caution">
    <text evidence="6">The sequence shown here is derived from an EMBL/GenBank/DDBJ whole genome shotgun (WGS) entry which is preliminary data.</text>
</comment>
<dbReference type="PIRSF" id="PIRSF002849">
    <property type="entry name" value="AAA_ATPase_chaperone_MoxR_prd"/>
    <property type="match status" value="1"/>
</dbReference>
<evidence type="ECO:0000313" key="7">
    <source>
        <dbReference type="Proteomes" id="UP000324159"/>
    </source>
</evidence>
<evidence type="ECO:0000259" key="5">
    <source>
        <dbReference type="Pfam" id="PF17863"/>
    </source>
</evidence>
<dbReference type="Pfam" id="PF07726">
    <property type="entry name" value="AAA_3"/>
    <property type="match status" value="1"/>
</dbReference>
<evidence type="ECO:0000256" key="3">
    <source>
        <dbReference type="ARBA" id="ARBA00061607"/>
    </source>
</evidence>
<dbReference type="CDD" id="cd00009">
    <property type="entry name" value="AAA"/>
    <property type="match status" value="1"/>
</dbReference>
<accession>A0A5D3WL82</accession>
<dbReference type="SUPFAM" id="SSF52540">
    <property type="entry name" value="P-loop containing nucleoside triphosphate hydrolases"/>
    <property type="match status" value="1"/>
</dbReference>
<dbReference type="Gene3D" id="3.40.50.300">
    <property type="entry name" value="P-loop containing nucleotide triphosphate hydrolases"/>
    <property type="match status" value="1"/>
</dbReference>
<reference evidence="6 7" key="1">
    <citation type="submission" date="2019-07" db="EMBL/GenBank/DDBJ databases">
        <title>Genomic Encyclopedia of Type Strains, Phase IV (KMG-IV): sequencing the most valuable type-strain genomes for metagenomic binning, comparative biology and taxonomic classification.</title>
        <authorList>
            <person name="Goeker M."/>
        </authorList>
    </citation>
    <scope>NUCLEOTIDE SEQUENCE [LARGE SCALE GENOMIC DNA]</scope>
    <source>
        <strain evidence="6 7">SS015</strain>
    </source>
</reference>
<dbReference type="AlphaFoldDB" id="A0A5D3WL82"/>
<evidence type="ECO:0000256" key="1">
    <source>
        <dbReference type="ARBA" id="ARBA00022741"/>
    </source>
</evidence>
<dbReference type="InterPro" id="IPR011703">
    <property type="entry name" value="ATPase_AAA-3"/>
</dbReference>